<feature type="region of interest" description="Disordered" evidence="1">
    <location>
        <begin position="38"/>
        <end position="69"/>
    </location>
</feature>
<feature type="chain" id="PRO_5002060605" evidence="2">
    <location>
        <begin position="29"/>
        <end position="170"/>
    </location>
</feature>
<proteinExistence type="predicted"/>
<dbReference type="EMBL" id="GBRH01232397">
    <property type="protein sequence ID" value="JAD65498.1"/>
    <property type="molecule type" value="Transcribed_RNA"/>
</dbReference>
<name>A0A0A9BTH3_ARUDO</name>
<reference evidence="3" key="1">
    <citation type="submission" date="2014-09" db="EMBL/GenBank/DDBJ databases">
        <authorList>
            <person name="Magalhaes I.L.F."/>
            <person name="Oliveira U."/>
            <person name="Santos F.R."/>
            <person name="Vidigal T.H.D.A."/>
            <person name="Brescovit A.D."/>
            <person name="Santos A.J."/>
        </authorList>
    </citation>
    <scope>NUCLEOTIDE SEQUENCE</scope>
    <source>
        <tissue evidence="3">Shoot tissue taken approximately 20 cm above the soil surface</tissue>
    </source>
</reference>
<keyword evidence="2" id="KW-0732">Signal</keyword>
<dbReference type="PANTHER" id="PTHR34789:SF1">
    <property type="entry name" value="EXPRESSED PROTEIN"/>
    <property type="match status" value="1"/>
</dbReference>
<evidence type="ECO:0000313" key="3">
    <source>
        <dbReference type="EMBL" id="JAD65498.1"/>
    </source>
</evidence>
<evidence type="ECO:0000256" key="2">
    <source>
        <dbReference type="SAM" id="SignalP"/>
    </source>
</evidence>
<protein>
    <submittedName>
        <fullName evidence="3">Uncharacterized protein</fullName>
    </submittedName>
</protein>
<feature type="signal peptide" evidence="2">
    <location>
        <begin position="1"/>
        <end position="28"/>
    </location>
</feature>
<dbReference type="AlphaFoldDB" id="A0A0A9BTH3"/>
<evidence type="ECO:0000256" key="1">
    <source>
        <dbReference type="SAM" id="MobiDB-lite"/>
    </source>
</evidence>
<sequence>MATATAAPRHAALVLLLLLGLLSTSALAARAVGGVVDTELKSSPGKSKKPIVKQPPVAPGTGANKPSPGAGAIPTIPGFSIPGMGGFGNGIPGMGGGWGGGYGGPAGGYSRGGVVAPTVVCSDKGPCYRKRVTCPKKCFSSYSGAGKGYGGGGGGGSCTIDCKVKCTAYC</sequence>
<reference evidence="3" key="2">
    <citation type="journal article" date="2015" name="Data Brief">
        <title>Shoot transcriptome of the giant reed, Arundo donax.</title>
        <authorList>
            <person name="Barrero R.A."/>
            <person name="Guerrero F.D."/>
            <person name="Moolhuijzen P."/>
            <person name="Goolsby J.A."/>
            <person name="Tidwell J."/>
            <person name="Bellgard S.E."/>
            <person name="Bellgard M.I."/>
        </authorList>
    </citation>
    <scope>NUCLEOTIDE SEQUENCE</scope>
    <source>
        <tissue evidence="3">Shoot tissue taken approximately 20 cm above the soil surface</tissue>
    </source>
</reference>
<dbReference type="PANTHER" id="PTHR34789">
    <property type="entry name" value="EXPRESSED PROTEIN"/>
    <property type="match status" value="1"/>
</dbReference>
<organism evidence="3">
    <name type="scientific">Arundo donax</name>
    <name type="common">Giant reed</name>
    <name type="synonym">Donax arundinaceus</name>
    <dbReference type="NCBI Taxonomy" id="35708"/>
    <lineage>
        <taxon>Eukaryota</taxon>
        <taxon>Viridiplantae</taxon>
        <taxon>Streptophyta</taxon>
        <taxon>Embryophyta</taxon>
        <taxon>Tracheophyta</taxon>
        <taxon>Spermatophyta</taxon>
        <taxon>Magnoliopsida</taxon>
        <taxon>Liliopsida</taxon>
        <taxon>Poales</taxon>
        <taxon>Poaceae</taxon>
        <taxon>PACMAD clade</taxon>
        <taxon>Arundinoideae</taxon>
        <taxon>Arundineae</taxon>
        <taxon>Arundo</taxon>
    </lineage>
</organism>
<accession>A0A0A9BTH3</accession>